<protein>
    <recommendedName>
        <fullName evidence="6">CENP-V/GFA domain-containing protein</fullName>
    </recommendedName>
</protein>
<evidence type="ECO:0000259" key="6">
    <source>
        <dbReference type="PROSITE" id="PS51891"/>
    </source>
</evidence>
<reference evidence="7" key="1">
    <citation type="submission" date="2015-01" db="EMBL/GenBank/DDBJ databases">
        <authorList>
            <person name="Durling Mikael"/>
        </authorList>
    </citation>
    <scope>NUCLEOTIDE SEQUENCE</scope>
</reference>
<sequence length="271" mass="30809">MSSTKTAPQTIQGGCLCEGIRYQVNFAPDFDFSKGCSTCQCVQCRKNAGAVIAHLRRIEPENITFTAQKTLKKYYATPGIARGFCSECGSWVYWHPEEDNYLALAIGTVDKEDLLKYGSLLAESNVHFYCAEEILGITDNLPGEKWKYDNEGEGAELIKDNTQFFQVLCSQMSDLMCLLIFLADLALFALILNIDLFKGHFQVLLQVIFNIKAVFLLVLGRPWFHFLHFWLRLFFFLHLATVRVLMVIDRARQLEVHIALVFTFPVSIVGL</sequence>
<gene>
    <name evidence="7" type="ORF">BN869_000005124_1</name>
</gene>
<dbReference type="PROSITE" id="PS51891">
    <property type="entry name" value="CENP_V_GFA"/>
    <property type="match status" value="1"/>
</dbReference>
<keyword evidence="5" id="KW-0812">Transmembrane</keyword>
<feature type="transmembrane region" description="Helical" evidence="5">
    <location>
        <begin position="229"/>
        <end position="248"/>
    </location>
</feature>
<dbReference type="EMBL" id="CDPU01000012">
    <property type="protein sequence ID" value="CEO49067.1"/>
    <property type="molecule type" value="Genomic_DNA"/>
</dbReference>
<proteinExistence type="inferred from homology"/>
<dbReference type="PANTHER" id="PTHR33337:SF40">
    <property type="entry name" value="CENP-V_GFA DOMAIN-CONTAINING PROTEIN-RELATED"/>
    <property type="match status" value="1"/>
</dbReference>
<keyword evidence="4" id="KW-0456">Lyase</keyword>
<dbReference type="Pfam" id="PF04828">
    <property type="entry name" value="GFA"/>
    <property type="match status" value="1"/>
</dbReference>
<keyword evidence="3" id="KW-0862">Zinc</keyword>
<keyword evidence="5" id="KW-1133">Transmembrane helix</keyword>
<accession>A0A0B7K0G1</accession>
<dbReference type="AlphaFoldDB" id="A0A0B7K0G1"/>
<feature type="domain" description="CENP-V/GFA" evidence="6">
    <location>
        <begin position="11"/>
        <end position="130"/>
    </location>
</feature>
<evidence type="ECO:0000256" key="3">
    <source>
        <dbReference type="ARBA" id="ARBA00022833"/>
    </source>
</evidence>
<evidence type="ECO:0000256" key="5">
    <source>
        <dbReference type="SAM" id="Phobius"/>
    </source>
</evidence>
<evidence type="ECO:0000256" key="2">
    <source>
        <dbReference type="ARBA" id="ARBA00022723"/>
    </source>
</evidence>
<feature type="transmembrane region" description="Helical" evidence="5">
    <location>
        <begin position="172"/>
        <end position="191"/>
    </location>
</feature>
<comment type="similarity">
    <text evidence="1">Belongs to the Gfa family.</text>
</comment>
<dbReference type="SUPFAM" id="SSF51316">
    <property type="entry name" value="Mss4-like"/>
    <property type="match status" value="1"/>
</dbReference>
<keyword evidence="2" id="KW-0479">Metal-binding</keyword>
<dbReference type="InterPro" id="IPR006913">
    <property type="entry name" value="CENP-V/GFA"/>
</dbReference>
<evidence type="ECO:0000313" key="7">
    <source>
        <dbReference type="EMBL" id="CEO49067.1"/>
    </source>
</evidence>
<evidence type="ECO:0000256" key="4">
    <source>
        <dbReference type="ARBA" id="ARBA00023239"/>
    </source>
</evidence>
<dbReference type="GO" id="GO:0016846">
    <property type="term" value="F:carbon-sulfur lyase activity"/>
    <property type="evidence" value="ECO:0007669"/>
    <property type="project" value="InterPro"/>
</dbReference>
<dbReference type="InterPro" id="IPR011057">
    <property type="entry name" value="Mss4-like_sf"/>
</dbReference>
<organism evidence="7">
    <name type="scientific">Bionectria ochroleuca</name>
    <name type="common">Gliocladium roseum</name>
    <dbReference type="NCBI Taxonomy" id="29856"/>
    <lineage>
        <taxon>Eukaryota</taxon>
        <taxon>Fungi</taxon>
        <taxon>Dikarya</taxon>
        <taxon>Ascomycota</taxon>
        <taxon>Pezizomycotina</taxon>
        <taxon>Sordariomycetes</taxon>
        <taxon>Hypocreomycetidae</taxon>
        <taxon>Hypocreales</taxon>
        <taxon>Bionectriaceae</taxon>
        <taxon>Clonostachys</taxon>
    </lineage>
</organism>
<dbReference type="Gene3D" id="3.90.1590.10">
    <property type="entry name" value="glutathione-dependent formaldehyde- activating enzyme (gfa)"/>
    <property type="match status" value="1"/>
</dbReference>
<feature type="transmembrane region" description="Helical" evidence="5">
    <location>
        <begin position="203"/>
        <end position="223"/>
    </location>
</feature>
<keyword evidence="5" id="KW-0472">Membrane</keyword>
<name>A0A0B7K0G1_BIOOC</name>
<dbReference type="GO" id="GO:0046872">
    <property type="term" value="F:metal ion binding"/>
    <property type="evidence" value="ECO:0007669"/>
    <property type="project" value="UniProtKB-KW"/>
</dbReference>
<evidence type="ECO:0000256" key="1">
    <source>
        <dbReference type="ARBA" id="ARBA00005495"/>
    </source>
</evidence>
<dbReference type="PANTHER" id="PTHR33337">
    <property type="entry name" value="GFA DOMAIN-CONTAINING PROTEIN"/>
    <property type="match status" value="1"/>
</dbReference>